<gene>
    <name evidence="8" type="ORF">DIZ80_09770</name>
</gene>
<dbReference type="PROSITE" id="PS50043">
    <property type="entry name" value="HTH_LUXR_2"/>
    <property type="match status" value="1"/>
</dbReference>
<dbReference type="PROSITE" id="PS50110">
    <property type="entry name" value="RESPONSE_REGULATORY"/>
    <property type="match status" value="1"/>
</dbReference>
<dbReference type="Pfam" id="PF00072">
    <property type="entry name" value="Response_reg"/>
    <property type="match status" value="1"/>
</dbReference>
<evidence type="ECO:0000313" key="9">
    <source>
        <dbReference type="Proteomes" id="UP000254266"/>
    </source>
</evidence>
<dbReference type="SMART" id="SM00421">
    <property type="entry name" value="HTH_LUXR"/>
    <property type="match status" value="1"/>
</dbReference>
<dbReference type="PANTHER" id="PTHR43214">
    <property type="entry name" value="TWO-COMPONENT RESPONSE REGULATOR"/>
    <property type="match status" value="1"/>
</dbReference>
<dbReference type="PRINTS" id="PR00038">
    <property type="entry name" value="HTHLUXR"/>
</dbReference>
<comment type="caution">
    <text evidence="8">The sequence shown here is derived from an EMBL/GenBank/DDBJ whole genome shotgun (WGS) entry which is preliminary data.</text>
</comment>
<reference evidence="8 9" key="1">
    <citation type="journal article" date="2018" name="ISME J.">
        <title>Endosymbiont genomes yield clues of tubeworm success.</title>
        <authorList>
            <person name="Li Y."/>
            <person name="Liles M.R."/>
            <person name="Halanych K.M."/>
        </authorList>
    </citation>
    <scope>NUCLEOTIDE SEQUENCE [LARGE SCALE GENOMIC DNA]</scope>
    <source>
        <strain evidence="8">A1464</strain>
    </source>
</reference>
<keyword evidence="3 8" id="KW-0238">DNA-binding</keyword>
<dbReference type="InterPro" id="IPR039420">
    <property type="entry name" value="WalR-like"/>
</dbReference>
<name>A0A370DCF8_9GAMM</name>
<dbReference type="Gene3D" id="3.40.50.2300">
    <property type="match status" value="1"/>
</dbReference>
<proteinExistence type="predicted"/>
<accession>A0A370DCF8</accession>
<keyword evidence="9" id="KW-1185">Reference proteome</keyword>
<feature type="modified residue" description="4-aspartylphosphate" evidence="5">
    <location>
        <position position="54"/>
    </location>
</feature>
<evidence type="ECO:0000256" key="3">
    <source>
        <dbReference type="ARBA" id="ARBA00023125"/>
    </source>
</evidence>
<dbReference type="CDD" id="cd06170">
    <property type="entry name" value="LuxR_C_like"/>
    <property type="match status" value="1"/>
</dbReference>
<dbReference type="Pfam" id="PF00196">
    <property type="entry name" value="GerE"/>
    <property type="match status" value="1"/>
</dbReference>
<dbReference type="InterPro" id="IPR011006">
    <property type="entry name" value="CheY-like_superfamily"/>
</dbReference>
<dbReference type="InterPro" id="IPR016032">
    <property type="entry name" value="Sig_transdc_resp-reg_C-effctor"/>
</dbReference>
<organism evidence="8 9">
    <name type="scientific">endosymbiont of Galathealinum brachiosum</name>
    <dbReference type="NCBI Taxonomy" id="2200906"/>
    <lineage>
        <taxon>Bacteria</taxon>
        <taxon>Pseudomonadati</taxon>
        <taxon>Pseudomonadota</taxon>
        <taxon>Gammaproteobacteria</taxon>
        <taxon>sulfur-oxidizing symbionts</taxon>
    </lineage>
</organism>
<evidence type="ECO:0000259" key="7">
    <source>
        <dbReference type="PROSITE" id="PS50110"/>
    </source>
</evidence>
<evidence type="ECO:0000256" key="4">
    <source>
        <dbReference type="ARBA" id="ARBA00023163"/>
    </source>
</evidence>
<dbReference type="SUPFAM" id="SSF52172">
    <property type="entry name" value="CheY-like"/>
    <property type="match status" value="1"/>
</dbReference>
<dbReference type="GO" id="GO:0003677">
    <property type="term" value="F:DNA binding"/>
    <property type="evidence" value="ECO:0007669"/>
    <property type="project" value="UniProtKB-KW"/>
</dbReference>
<protein>
    <submittedName>
        <fullName evidence="8">DNA-binding response regulator</fullName>
    </submittedName>
</protein>
<feature type="domain" description="Response regulatory" evidence="7">
    <location>
        <begin position="3"/>
        <end position="119"/>
    </location>
</feature>
<keyword evidence="2" id="KW-0805">Transcription regulation</keyword>
<dbReference type="InterPro" id="IPR000792">
    <property type="entry name" value="Tscrpt_reg_LuxR_C"/>
</dbReference>
<dbReference type="CDD" id="cd17535">
    <property type="entry name" value="REC_NarL-like"/>
    <property type="match status" value="1"/>
</dbReference>
<dbReference type="AlphaFoldDB" id="A0A370DCF8"/>
<dbReference type="SUPFAM" id="SSF46894">
    <property type="entry name" value="C-terminal effector domain of the bipartite response regulators"/>
    <property type="match status" value="1"/>
</dbReference>
<evidence type="ECO:0000256" key="5">
    <source>
        <dbReference type="PROSITE-ProRule" id="PRU00169"/>
    </source>
</evidence>
<keyword evidence="1 5" id="KW-0597">Phosphoprotein</keyword>
<feature type="domain" description="HTH luxR-type" evidence="6">
    <location>
        <begin position="142"/>
        <end position="207"/>
    </location>
</feature>
<dbReference type="PANTHER" id="PTHR43214:SF41">
    <property type="entry name" value="NITRATE_NITRITE RESPONSE REGULATOR PROTEIN NARP"/>
    <property type="match status" value="1"/>
</dbReference>
<keyword evidence="4" id="KW-0804">Transcription</keyword>
<evidence type="ECO:0000256" key="1">
    <source>
        <dbReference type="ARBA" id="ARBA00022553"/>
    </source>
</evidence>
<dbReference type="SMART" id="SM00448">
    <property type="entry name" value="REC"/>
    <property type="match status" value="1"/>
</dbReference>
<dbReference type="InterPro" id="IPR058245">
    <property type="entry name" value="NreC/VraR/RcsB-like_REC"/>
</dbReference>
<evidence type="ECO:0000313" key="8">
    <source>
        <dbReference type="EMBL" id="RDH82563.1"/>
    </source>
</evidence>
<sequence>MQNVLILEDHPETREWLTSIIQQAFVEVELFEASSLAQARKIINDNQLDLALIDLNLPDGNGVEIISEISQKSPDTYCVVATIFDDDNYLFPALEAGAQGYLLKEQTTDEFIQNLQGIIKGEPPISPAIARKMINHFHSDIQPSDKPDLSNREKEILGAIAKGLSRNEAAEILGITSNTVASHLKSIYGKLNVSNRAQATLEALRLGLVKP</sequence>
<dbReference type="EMBL" id="QFXC01000011">
    <property type="protein sequence ID" value="RDH82563.1"/>
    <property type="molecule type" value="Genomic_DNA"/>
</dbReference>
<dbReference type="InterPro" id="IPR001789">
    <property type="entry name" value="Sig_transdc_resp-reg_receiver"/>
</dbReference>
<dbReference type="GO" id="GO:0006355">
    <property type="term" value="P:regulation of DNA-templated transcription"/>
    <property type="evidence" value="ECO:0007669"/>
    <property type="project" value="InterPro"/>
</dbReference>
<dbReference type="Proteomes" id="UP000254266">
    <property type="component" value="Unassembled WGS sequence"/>
</dbReference>
<evidence type="ECO:0000256" key="2">
    <source>
        <dbReference type="ARBA" id="ARBA00023015"/>
    </source>
</evidence>
<evidence type="ECO:0000259" key="6">
    <source>
        <dbReference type="PROSITE" id="PS50043"/>
    </source>
</evidence>
<dbReference type="GO" id="GO:0000160">
    <property type="term" value="P:phosphorelay signal transduction system"/>
    <property type="evidence" value="ECO:0007669"/>
    <property type="project" value="InterPro"/>
</dbReference>